<dbReference type="PROSITE" id="PS50110">
    <property type="entry name" value="RESPONSE_REGULATORY"/>
    <property type="match status" value="1"/>
</dbReference>
<feature type="modified residue" description="4-aspartylphosphate" evidence="2">
    <location>
        <position position="57"/>
    </location>
</feature>
<dbReference type="PANTHER" id="PTHR44591:SF3">
    <property type="entry name" value="RESPONSE REGULATORY DOMAIN-CONTAINING PROTEIN"/>
    <property type="match status" value="1"/>
</dbReference>
<accession>A0A1G2HN97</accession>
<dbReference type="Pfam" id="PF00072">
    <property type="entry name" value="Response_reg"/>
    <property type="match status" value="1"/>
</dbReference>
<name>A0A1G2HN97_9BACT</name>
<dbReference type="SMART" id="SM00448">
    <property type="entry name" value="REC"/>
    <property type="match status" value="1"/>
</dbReference>
<evidence type="ECO:0000259" key="3">
    <source>
        <dbReference type="PROSITE" id="PS50110"/>
    </source>
</evidence>
<dbReference type="InterPro" id="IPR001789">
    <property type="entry name" value="Sig_transdc_resp-reg_receiver"/>
</dbReference>
<dbReference type="SUPFAM" id="SSF52172">
    <property type="entry name" value="CheY-like"/>
    <property type="match status" value="1"/>
</dbReference>
<dbReference type="CDD" id="cd17574">
    <property type="entry name" value="REC_OmpR"/>
    <property type="match status" value="1"/>
</dbReference>
<dbReference type="STRING" id="1802202.A2730_01295"/>
<evidence type="ECO:0000313" key="5">
    <source>
        <dbReference type="Proteomes" id="UP000176855"/>
    </source>
</evidence>
<dbReference type="Proteomes" id="UP000176855">
    <property type="component" value="Unassembled WGS sequence"/>
</dbReference>
<evidence type="ECO:0000256" key="2">
    <source>
        <dbReference type="PROSITE-ProRule" id="PRU00169"/>
    </source>
</evidence>
<dbReference type="AlphaFoldDB" id="A0A1G2HN97"/>
<dbReference type="EMBL" id="MHOO01000011">
    <property type="protein sequence ID" value="OGZ63905.1"/>
    <property type="molecule type" value="Genomic_DNA"/>
</dbReference>
<evidence type="ECO:0000256" key="1">
    <source>
        <dbReference type="ARBA" id="ARBA00022553"/>
    </source>
</evidence>
<dbReference type="PANTHER" id="PTHR44591">
    <property type="entry name" value="STRESS RESPONSE REGULATOR PROTEIN 1"/>
    <property type="match status" value="1"/>
</dbReference>
<comment type="caution">
    <text evidence="4">The sequence shown here is derived from an EMBL/GenBank/DDBJ whole genome shotgun (WGS) entry which is preliminary data.</text>
</comment>
<sequence>MSKFSNKKILIVEDDKDFLWIFRESFNNQNLSVVYAMDGLEGLAMAEKEKPDLIVLDIMLPKMNGIDVARELKRKGIKSQIIFLTNMKDSEHISQAIDVVGETDYIVKADMHIDAIVERIKEKLGVK</sequence>
<organism evidence="4 5">
    <name type="scientific">Candidatus Staskawiczbacteria bacterium RIFCSPHIGHO2_01_FULL_39_25</name>
    <dbReference type="NCBI Taxonomy" id="1802202"/>
    <lineage>
        <taxon>Bacteria</taxon>
        <taxon>Candidatus Staskawicziibacteriota</taxon>
    </lineage>
</organism>
<reference evidence="4 5" key="1">
    <citation type="journal article" date="2016" name="Nat. Commun.">
        <title>Thousands of microbial genomes shed light on interconnected biogeochemical processes in an aquifer system.</title>
        <authorList>
            <person name="Anantharaman K."/>
            <person name="Brown C.T."/>
            <person name="Hug L.A."/>
            <person name="Sharon I."/>
            <person name="Castelle C.J."/>
            <person name="Probst A.J."/>
            <person name="Thomas B.C."/>
            <person name="Singh A."/>
            <person name="Wilkins M.J."/>
            <person name="Karaoz U."/>
            <person name="Brodie E.L."/>
            <person name="Williams K.H."/>
            <person name="Hubbard S.S."/>
            <person name="Banfield J.F."/>
        </authorList>
    </citation>
    <scope>NUCLEOTIDE SEQUENCE [LARGE SCALE GENOMIC DNA]</scope>
</reference>
<dbReference type="InterPro" id="IPR050595">
    <property type="entry name" value="Bact_response_regulator"/>
</dbReference>
<dbReference type="Gene3D" id="3.40.50.2300">
    <property type="match status" value="1"/>
</dbReference>
<proteinExistence type="predicted"/>
<gene>
    <name evidence="4" type="ORF">A2730_01295</name>
</gene>
<keyword evidence="1 2" id="KW-0597">Phosphoprotein</keyword>
<feature type="domain" description="Response regulatory" evidence="3">
    <location>
        <begin position="8"/>
        <end position="123"/>
    </location>
</feature>
<evidence type="ECO:0000313" key="4">
    <source>
        <dbReference type="EMBL" id="OGZ63905.1"/>
    </source>
</evidence>
<dbReference type="GO" id="GO:0000160">
    <property type="term" value="P:phosphorelay signal transduction system"/>
    <property type="evidence" value="ECO:0007669"/>
    <property type="project" value="InterPro"/>
</dbReference>
<protein>
    <recommendedName>
        <fullName evidence="3">Response regulatory domain-containing protein</fullName>
    </recommendedName>
</protein>
<dbReference type="InterPro" id="IPR011006">
    <property type="entry name" value="CheY-like_superfamily"/>
</dbReference>